<feature type="domain" description="Pirin N-terminal" evidence="3">
    <location>
        <begin position="50"/>
        <end position="131"/>
    </location>
</feature>
<feature type="domain" description="Pirin C-terminal" evidence="4">
    <location>
        <begin position="217"/>
        <end position="301"/>
    </location>
</feature>
<evidence type="ECO:0000313" key="6">
    <source>
        <dbReference type="Proteomes" id="UP000675379"/>
    </source>
</evidence>
<evidence type="ECO:0000256" key="2">
    <source>
        <dbReference type="RuleBase" id="RU003457"/>
    </source>
</evidence>
<protein>
    <submittedName>
        <fullName evidence="5">Pirin family protein</fullName>
    </submittedName>
</protein>
<reference evidence="5" key="1">
    <citation type="submission" date="2021-04" db="EMBL/GenBank/DDBJ databases">
        <title>Proteiniclasticum sedimins sp. nov., an obligate anaerobic bacterium isolated from anaerobic sludge.</title>
        <authorList>
            <person name="Liu J."/>
        </authorList>
    </citation>
    <scope>NUCLEOTIDE SEQUENCE</scope>
    <source>
        <strain evidence="5">BAD-10</strain>
    </source>
</reference>
<dbReference type="EMBL" id="JAGSCS010000005">
    <property type="protein sequence ID" value="MBR0575881.1"/>
    <property type="molecule type" value="Genomic_DNA"/>
</dbReference>
<dbReference type="SUPFAM" id="SSF51182">
    <property type="entry name" value="RmlC-like cupins"/>
    <property type="match status" value="1"/>
</dbReference>
<organism evidence="5 6">
    <name type="scientific">Proteiniclasticum sediminis</name>
    <dbReference type="NCBI Taxonomy" id="2804028"/>
    <lineage>
        <taxon>Bacteria</taxon>
        <taxon>Bacillati</taxon>
        <taxon>Bacillota</taxon>
        <taxon>Clostridia</taxon>
        <taxon>Eubacteriales</taxon>
        <taxon>Clostridiaceae</taxon>
        <taxon>Proteiniclasticum</taxon>
    </lineage>
</organism>
<gene>
    <name evidence="5" type="ORF">KCG48_05940</name>
</gene>
<comment type="similarity">
    <text evidence="1 2">Belongs to the pirin family.</text>
</comment>
<evidence type="ECO:0000259" key="4">
    <source>
        <dbReference type="Pfam" id="PF05726"/>
    </source>
</evidence>
<comment type="caution">
    <text evidence="5">The sequence shown here is derived from an EMBL/GenBank/DDBJ whole genome shotgun (WGS) entry which is preliminary data.</text>
</comment>
<dbReference type="InterPro" id="IPR012093">
    <property type="entry name" value="Pirin"/>
</dbReference>
<dbReference type="AlphaFoldDB" id="A0A941CNC7"/>
<keyword evidence="6" id="KW-1185">Reference proteome</keyword>
<sequence length="333" mass="37218">MILERGKIEHALKTQNPFVIAMYHLDDFPEGNGHLGPVIHPLEAAENTNAWRMYYGRYVPGFPAHPHRGFETVTVVVEGTVDHTDGMGSQGRYADGDVQWMTAGKGLQHAEMFPLRKTDARNPLELFQIWLSLDRQHRMVEPAYKMLWDEDIPKIELMDEAGKAVKVTLIAGEAHGAKAPEPTPHSWAHDPAHHLSIQLLELSPGAVHVLPGGVDPLSRSLYFYAGDTLAIEGEVFEGKSYAFVEGNVPTKLQNLGSSSVKVLLLEADPIPEPIVAYGPFVMSSMEEIKEAYRDYQATQFGGWPFPETEVYYPMEQERFARHADGTLEYPPSK</sequence>
<evidence type="ECO:0000313" key="5">
    <source>
        <dbReference type="EMBL" id="MBR0575881.1"/>
    </source>
</evidence>
<name>A0A941CNC7_9CLOT</name>
<dbReference type="InterPro" id="IPR008778">
    <property type="entry name" value="Pirin_C_dom"/>
</dbReference>
<dbReference type="PANTHER" id="PTHR13903:SF8">
    <property type="entry name" value="PIRIN"/>
    <property type="match status" value="1"/>
</dbReference>
<evidence type="ECO:0000256" key="1">
    <source>
        <dbReference type="ARBA" id="ARBA00008416"/>
    </source>
</evidence>
<dbReference type="PANTHER" id="PTHR13903">
    <property type="entry name" value="PIRIN-RELATED"/>
    <property type="match status" value="1"/>
</dbReference>
<dbReference type="InterPro" id="IPR014710">
    <property type="entry name" value="RmlC-like_jellyroll"/>
</dbReference>
<evidence type="ECO:0000259" key="3">
    <source>
        <dbReference type="Pfam" id="PF02678"/>
    </source>
</evidence>
<dbReference type="InterPro" id="IPR003829">
    <property type="entry name" value="Pirin_N_dom"/>
</dbReference>
<dbReference type="Pfam" id="PF05726">
    <property type="entry name" value="Pirin_C"/>
    <property type="match status" value="1"/>
</dbReference>
<dbReference type="RefSeq" id="WP_211800551.1">
    <property type="nucleotide sequence ID" value="NZ_JAGSCS010000005.1"/>
</dbReference>
<dbReference type="Pfam" id="PF02678">
    <property type="entry name" value="Pirin"/>
    <property type="match status" value="1"/>
</dbReference>
<proteinExistence type="inferred from homology"/>
<dbReference type="Proteomes" id="UP000675379">
    <property type="component" value="Unassembled WGS sequence"/>
</dbReference>
<dbReference type="Gene3D" id="2.60.120.10">
    <property type="entry name" value="Jelly Rolls"/>
    <property type="match status" value="2"/>
</dbReference>
<dbReference type="InterPro" id="IPR011051">
    <property type="entry name" value="RmlC_Cupin_sf"/>
</dbReference>
<accession>A0A941CNC7</accession>